<evidence type="ECO:0000313" key="3">
    <source>
        <dbReference type="EMBL" id="EPR78600.1"/>
    </source>
</evidence>
<feature type="transmembrane region" description="Helical" evidence="2">
    <location>
        <begin position="6"/>
        <end position="28"/>
    </location>
</feature>
<reference evidence="4" key="1">
    <citation type="journal article" date="2013" name="PLoS Genet.">
        <title>The genome of Spraguea lophii and the basis of host-microsporidian interactions.</title>
        <authorList>
            <person name="Campbell S.E."/>
            <person name="Williams T.A."/>
            <person name="Yousuf A."/>
            <person name="Soanes D.M."/>
            <person name="Paszkiewicz K.H."/>
            <person name="Williams B.A.P."/>
        </authorList>
    </citation>
    <scope>NUCLEOTIDE SEQUENCE [LARGE SCALE GENOMIC DNA]</scope>
    <source>
        <strain evidence="4">42_110</strain>
    </source>
</reference>
<keyword evidence="4" id="KW-1185">Reference proteome</keyword>
<name>S7W6Z9_SPRLO</name>
<keyword evidence="2" id="KW-1133">Transmembrane helix</keyword>
<dbReference type="EMBL" id="ATCN01000678">
    <property type="protein sequence ID" value="EPR78600.1"/>
    <property type="molecule type" value="Genomic_DNA"/>
</dbReference>
<proteinExistence type="predicted"/>
<accession>S7W6Z9</accession>
<keyword evidence="2" id="KW-0812">Transmembrane</keyword>
<gene>
    <name evidence="3" type="ORF">SLOPH_1078</name>
</gene>
<keyword evidence="2" id="KW-0472">Membrane</keyword>
<dbReference type="Proteomes" id="UP000014978">
    <property type="component" value="Unassembled WGS sequence"/>
</dbReference>
<organism evidence="3 4">
    <name type="scientific">Spraguea lophii (strain 42_110)</name>
    <name type="common">Microsporidian parasite</name>
    <dbReference type="NCBI Taxonomy" id="1358809"/>
    <lineage>
        <taxon>Eukaryota</taxon>
        <taxon>Fungi</taxon>
        <taxon>Fungi incertae sedis</taxon>
        <taxon>Microsporidia</taxon>
        <taxon>Spragueidae</taxon>
        <taxon>Spraguea</taxon>
    </lineage>
</organism>
<evidence type="ECO:0000256" key="2">
    <source>
        <dbReference type="SAM" id="Phobius"/>
    </source>
</evidence>
<comment type="caution">
    <text evidence="3">The sequence shown here is derived from an EMBL/GenBank/DDBJ whole genome shotgun (WGS) entry which is preliminary data.</text>
</comment>
<dbReference type="HOGENOM" id="CLU_296685_0_0_1"/>
<protein>
    <submittedName>
        <fullName evidence="3">Uncharacterized protein</fullName>
    </submittedName>
</protein>
<dbReference type="VEuPathDB" id="MicrosporidiaDB:SLOPH_1078"/>
<evidence type="ECO:0000313" key="4">
    <source>
        <dbReference type="Proteomes" id="UP000014978"/>
    </source>
</evidence>
<dbReference type="InParanoid" id="S7W6Z9"/>
<sequence length="1017" mass="116537">MVRFGFYSYVITGVVGLGLTVGIGLLVYKYNKSIGNENIKKSIRNKNKNNGYAIGKSVFDSERNSLQKLKNKEDYTHEENNTDDKKELNMSSDVWDEDYEFLDKNKNVHDCPEENFINDALNNLVRLDNEVDAIWSSKSNKNKTLENRLSEQQNFEETNSFLHDIEKEIIEKKKEVHQKVKNLNKNVVIESRKNKNNVANMYFKKIEPMAKRRDSIPENDNLSIFFNRKGKGENIDKLKENFNKGRSSNKAVVDIRSNKKENIAHVEKRKPKERNKMLNVSNMDSIVDNKRQISEVNCIIPNDIVRKQRIRFLKNEQKRCLNDGHPKCVKENGKNFNPKQFIPSNAIKERMNTPPDHDQVSLGNPMAFRENSVHGNTNVKGVIPKNHMSFYTNCVKESSEKDRLVKNGQKGKFDNNEINTEGNVDVGNGSSNIATATKKDMVKMPLKAQPNIVIDMPQDDEIDNEGLNTVQSLCVNDGQFQNGYTSLENETNNCLKIKENLLSENIKSKNQLKDGVKFYNLPSVTNNTNKQIINVDNNITHEDVSEGIPVDLGFKHKRNIESKNLKLNDKPDDFIGLEINSNGAEAIPLPPPLPIFQKTPPRIRIKKKSRKIKDKDNLRNHENTTNDKSGHIRLARNRISTTLLQSAEFQELLEKQREQLDDNQHNKLKNAFIESGDDGKKTTEISKFSNNQKTISENNGQKIETNPTKKVSVKMNDGVQCIDENSDVKEKVRDSVTSYRSIAISRKAQTDIQYSQNNDRNSDTEEINSNSVSTGVTIKEANNITRKHGKNSQNFPMQSISSLDAEDGFSNKKVVTENDYREVLSRNNKVYGLHMTKEYREYDKNTPETCNNHELEFVSDDDFDDNDRLYTYINPNAYKLVRSPSIDCNLIYDTESNVDIHNQLKEATINDLDDDCILESLPLPTINEEDDSTSFRAETQEHEGEGYFVRNVDEELSEILENSLERENDYSGSETCSEQDQNVCYNINDGNNELYLDEDKLNNKAVLLEHTHLLSEI</sequence>
<feature type="region of interest" description="Disordered" evidence="1">
    <location>
        <begin position="751"/>
        <end position="772"/>
    </location>
</feature>
<dbReference type="AlphaFoldDB" id="S7W6Z9"/>
<evidence type="ECO:0000256" key="1">
    <source>
        <dbReference type="SAM" id="MobiDB-lite"/>
    </source>
</evidence>